<dbReference type="Proteomes" id="UP000228510">
    <property type="component" value="Unassembled WGS sequence"/>
</dbReference>
<evidence type="ECO:0000313" key="2">
    <source>
        <dbReference type="EMBL" id="PIR92440.1"/>
    </source>
</evidence>
<dbReference type="EMBL" id="PFAT01000024">
    <property type="protein sequence ID" value="PIR92440.1"/>
    <property type="molecule type" value="Genomic_DNA"/>
</dbReference>
<keyword evidence="1" id="KW-1133">Transmembrane helix</keyword>
<dbReference type="AlphaFoldDB" id="A0A2H0V268"/>
<sequence>MSKGFMNNKKHTSLQELGILEEVKLPNGKIDSISDIKDRNNNQIFESFEDFVIKIRNNRVILRINEIFTRKWGISSSNKNLSRYVLIFLPISINLLVLTTLIVAFTSQKYFLLFFAIPIGLMGIRKMWLISVLGLIIHYILYQQIPFIVIFLIWSKIAYFLIYKIPLKILTKNIISDESLCCQYLNKGIVALSFPKEKKWLSTKNGIIEWWNQDFFESIKK</sequence>
<feature type="transmembrane region" description="Helical" evidence="1">
    <location>
        <begin position="84"/>
        <end position="105"/>
    </location>
</feature>
<comment type="caution">
    <text evidence="2">The sequence shown here is derived from an EMBL/GenBank/DDBJ whole genome shotgun (WGS) entry which is preliminary data.</text>
</comment>
<reference evidence="3" key="1">
    <citation type="submission" date="2017-09" db="EMBL/GenBank/DDBJ databases">
        <title>Depth-based differentiation of microbial function through sediment-hosted aquifers and enrichment of novel symbionts in the deep terrestrial subsurface.</title>
        <authorList>
            <person name="Probst A.J."/>
            <person name="Ladd B."/>
            <person name="Jarett J.K."/>
            <person name="Geller-Mcgrath D.E."/>
            <person name="Sieber C.M.K."/>
            <person name="Emerson J.B."/>
            <person name="Anantharaman K."/>
            <person name="Thomas B.C."/>
            <person name="Malmstrom R."/>
            <person name="Stieglmeier M."/>
            <person name="Klingl A."/>
            <person name="Woyke T."/>
            <person name="Ryan C.M."/>
            <person name="Banfield J.F."/>
        </authorList>
    </citation>
    <scope>NUCLEOTIDE SEQUENCE [LARGE SCALE GENOMIC DNA]</scope>
</reference>
<organism evidence="2 3">
    <name type="scientific">Candidatus Falkowbacteria bacterium CG10_big_fil_rev_8_21_14_0_10_44_15</name>
    <dbReference type="NCBI Taxonomy" id="1974569"/>
    <lineage>
        <taxon>Bacteria</taxon>
        <taxon>Candidatus Falkowiibacteriota</taxon>
    </lineage>
</organism>
<feature type="transmembrane region" description="Helical" evidence="1">
    <location>
        <begin position="112"/>
        <end position="139"/>
    </location>
</feature>
<keyword evidence="1" id="KW-0472">Membrane</keyword>
<evidence type="ECO:0000256" key="1">
    <source>
        <dbReference type="SAM" id="Phobius"/>
    </source>
</evidence>
<feature type="transmembrane region" description="Helical" evidence="1">
    <location>
        <begin position="145"/>
        <end position="163"/>
    </location>
</feature>
<proteinExistence type="predicted"/>
<name>A0A2H0V268_9BACT</name>
<evidence type="ECO:0000313" key="3">
    <source>
        <dbReference type="Proteomes" id="UP000228510"/>
    </source>
</evidence>
<accession>A0A2H0V268</accession>
<keyword evidence="1" id="KW-0812">Transmembrane</keyword>
<gene>
    <name evidence="2" type="ORF">COU01_01735</name>
</gene>
<protein>
    <submittedName>
        <fullName evidence="2">Uncharacterized protein</fullName>
    </submittedName>
</protein>